<evidence type="ECO:0000313" key="3">
    <source>
        <dbReference type="Proteomes" id="UP000183192"/>
    </source>
</evidence>
<dbReference type="InterPro" id="IPR050644">
    <property type="entry name" value="PG_Glycine_Bridge_Synth"/>
</dbReference>
<dbReference type="Gene3D" id="3.40.630.30">
    <property type="match status" value="1"/>
</dbReference>
<proteinExistence type="predicted"/>
<name>A0A1J4T998_9BACT</name>
<dbReference type="PANTHER" id="PTHR36174">
    <property type="entry name" value="LIPID II:GLYCINE GLYCYLTRANSFERASE"/>
    <property type="match status" value="1"/>
</dbReference>
<reference evidence="2 3" key="1">
    <citation type="journal article" date="2016" name="Environ. Microbiol.">
        <title>Genomic resolution of a cold subsurface aquifer community provides metabolic insights for novel microbes adapted to high CO concentrations.</title>
        <authorList>
            <person name="Probst A.J."/>
            <person name="Castelle C.J."/>
            <person name="Singh A."/>
            <person name="Brown C.T."/>
            <person name="Anantharaman K."/>
            <person name="Sharon I."/>
            <person name="Hug L.A."/>
            <person name="Burstein D."/>
            <person name="Emerson J.B."/>
            <person name="Thomas B.C."/>
            <person name="Banfield J.F."/>
        </authorList>
    </citation>
    <scope>NUCLEOTIDE SEQUENCE [LARGE SCALE GENOMIC DNA]</scope>
    <source>
        <strain evidence="2">CG1_02_37_44</strain>
    </source>
</reference>
<sequence>MNIRQIDYQQYKGEINRFSLPSASAEYVEFCEKFWQARPVFIGVFNDSGNKLKAVLPLFQRQENGMAILEGAVKTYTEVLNIDSDTALNLNIDLFAAFIKKNYKFDLLDLSICPIINKEIAKLNNFRARTAAYAAKIEERDSERVFKEIIGKKSRNQTRLAYKNDLTKELGGDIEKFYLLYQSSMQRLGAVPKEKKYFYDLKSAFGDNFHVLFALKGGKAVGANLWVVKNQYLSLMFNASDKEYWNICVNNFLYWEMISWGLKNNIIWFDYGINAPRDKEQIHFKESYGASACPICHFLVIKTPGAYFKIYRKKLVFLCKLLIKKVKR</sequence>
<dbReference type="SUPFAM" id="SSF55729">
    <property type="entry name" value="Acyl-CoA N-acyltransferases (Nat)"/>
    <property type="match status" value="1"/>
</dbReference>
<dbReference type="InterPro" id="IPR016181">
    <property type="entry name" value="Acyl_CoA_acyltransferase"/>
</dbReference>
<evidence type="ECO:0000259" key="1">
    <source>
        <dbReference type="Pfam" id="PF13480"/>
    </source>
</evidence>
<dbReference type="Pfam" id="PF13480">
    <property type="entry name" value="Acetyltransf_6"/>
    <property type="match status" value="1"/>
</dbReference>
<dbReference type="Proteomes" id="UP000183192">
    <property type="component" value="Unassembled WGS sequence"/>
</dbReference>
<feature type="domain" description="BioF2-like acetyltransferase" evidence="1">
    <location>
        <begin position="173"/>
        <end position="277"/>
    </location>
</feature>
<evidence type="ECO:0000313" key="2">
    <source>
        <dbReference type="EMBL" id="OIO08788.1"/>
    </source>
</evidence>
<dbReference type="InterPro" id="IPR038740">
    <property type="entry name" value="BioF2-like_GNAT_dom"/>
</dbReference>
<accession>A0A1J4T998</accession>
<gene>
    <name evidence="2" type="ORF">AUJ27_00020</name>
</gene>
<dbReference type="STRING" id="1805146.AUJ27_00020"/>
<protein>
    <recommendedName>
        <fullName evidence="1">BioF2-like acetyltransferase domain-containing protein</fullName>
    </recommendedName>
</protein>
<comment type="caution">
    <text evidence="2">The sequence shown here is derived from an EMBL/GenBank/DDBJ whole genome shotgun (WGS) entry which is preliminary data.</text>
</comment>
<dbReference type="PANTHER" id="PTHR36174:SF1">
    <property type="entry name" value="LIPID II:GLYCINE GLYCYLTRANSFERASE"/>
    <property type="match status" value="1"/>
</dbReference>
<organism evidence="2 3">
    <name type="scientific">Candidatus Falkowbacteria bacterium CG1_02_37_44</name>
    <dbReference type="NCBI Taxonomy" id="1805146"/>
    <lineage>
        <taxon>Bacteria</taxon>
        <taxon>Candidatus Falkowiibacteriota</taxon>
    </lineage>
</organism>
<dbReference type="AlphaFoldDB" id="A0A1J4T998"/>
<dbReference type="EMBL" id="MNUU01000001">
    <property type="protein sequence ID" value="OIO08788.1"/>
    <property type="molecule type" value="Genomic_DNA"/>
</dbReference>